<dbReference type="InterPro" id="IPR029056">
    <property type="entry name" value="Ribokinase-like"/>
</dbReference>
<dbReference type="AlphaFoldDB" id="A0A0D2M850"/>
<protein>
    <recommendedName>
        <fullName evidence="4">Carbohydrate kinase PfkB domain-containing protein</fullName>
    </recommendedName>
</protein>
<dbReference type="PANTHER" id="PTHR42774:SF3">
    <property type="entry name" value="KETOHEXOKINASE"/>
    <property type="match status" value="1"/>
</dbReference>
<dbReference type="STRING" id="945553.A0A0D2M850"/>
<proteinExistence type="predicted"/>
<feature type="region of interest" description="Disordered" evidence="1">
    <location>
        <begin position="162"/>
        <end position="199"/>
    </location>
</feature>
<feature type="region of interest" description="Disordered" evidence="1">
    <location>
        <begin position="412"/>
        <end position="454"/>
    </location>
</feature>
<dbReference type="Gene3D" id="3.40.1190.20">
    <property type="match status" value="2"/>
</dbReference>
<accession>A0A0D2M850</accession>
<evidence type="ECO:0008006" key="4">
    <source>
        <dbReference type="Google" id="ProtNLM"/>
    </source>
</evidence>
<dbReference type="OMA" id="STRFCKV"/>
<dbReference type="Proteomes" id="UP000054270">
    <property type="component" value="Unassembled WGS sequence"/>
</dbReference>
<dbReference type="SUPFAM" id="SSF53613">
    <property type="entry name" value="Ribokinase-like"/>
    <property type="match status" value="1"/>
</dbReference>
<gene>
    <name evidence="2" type="ORF">HYPSUDRAFT_143782</name>
</gene>
<dbReference type="PANTHER" id="PTHR42774">
    <property type="entry name" value="PHOSPHOTRANSFERASE SYSTEM TRANSPORT PROTEIN"/>
    <property type="match status" value="1"/>
</dbReference>
<keyword evidence="3" id="KW-1185">Reference proteome</keyword>
<dbReference type="EMBL" id="KN817577">
    <property type="protein sequence ID" value="KJA19478.1"/>
    <property type="molecule type" value="Genomic_DNA"/>
</dbReference>
<reference evidence="3" key="1">
    <citation type="submission" date="2014-04" db="EMBL/GenBank/DDBJ databases">
        <title>Evolutionary Origins and Diversification of the Mycorrhizal Mutualists.</title>
        <authorList>
            <consortium name="DOE Joint Genome Institute"/>
            <consortium name="Mycorrhizal Genomics Consortium"/>
            <person name="Kohler A."/>
            <person name="Kuo A."/>
            <person name="Nagy L.G."/>
            <person name="Floudas D."/>
            <person name="Copeland A."/>
            <person name="Barry K.W."/>
            <person name="Cichocki N."/>
            <person name="Veneault-Fourrey C."/>
            <person name="LaButti K."/>
            <person name="Lindquist E.A."/>
            <person name="Lipzen A."/>
            <person name="Lundell T."/>
            <person name="Morin E."/>
            <person name="Murat C."/>
            <person name="Riley R."/>
            <person name="Ohm R."/>
            <person name="Sun H."/>
            <person name="Tunlid A."/>
            <person name="Henrissat B."/>
            <person name="Grigoriev I.V."/>
            <person name="Hibbett D.S."/>
            <person name="Martin F."/>
        </authorList>
    </citation>
    <scope>NUCLEOTIDE SEQUENCE [LARGE SCALE GENOMIC DNA]</scope>
    <source>
        <strain evidence="3">FD-334 SS-4</strain>
    </source>
</reference>
<feature type="compositionally biased region" description="Polar residues" evidence="1">
    <location>
        <begin position="173"/>
        <end position="190"/>
    </location>
</feature>
<evidence type="ECO:0000313" key="2">
    <source>
        <dbReference type="EMBL" id="KJA19478.1"/>
    </source>
</evidence>
<feature type="compositionally biased region" description="Polar residues" evidence="1">
    <location>
        <begin position="420"/>
        <end position="432"/>
    </location>
</feature>
<sequence>MNKLRRERSDDNNQAQYAMGPMKPLRIVASGTLFQTHTLSLPCYPAPAGAVRAHSVEKSRGGSANVLLSLLAQFSNVEAVLVASLGGNEEGRAVLVDLENEGVITQYCRIWNDAGVPSAWVLHSAEDNTKTVVNHNPLPDITHEDFVSLLGPLLAPENYPQTTPTITPAVPTYGSSTTLASATPRSSQSGARPPSQPVFYNPNSPAPFDWLHFEGRSVKTTLSNITGLDGLARERKWRSHCVFSVDVGRKGRQGVEALIPHADVLFFNKEYAQANSPHYETTPRTFLLSMAAICPPHALLVAHWGSEGGAVLSLPTKEYFQSSGWVEERLPPPPPPQPTSVANGAQHLNGGFSELGGEAPSVRSGSGFWAAGRATPSSNAFTAFGSTGGHYMSETDESDKSLARGAFGGAGAHRFHTRQGHGTNESSQFTQTTEEDDADSQGTEMPGREHEHDGVVDEVGGQDAFIAGMIYALSRKMCPGLPYTPAWSGEDDAGAEDSRGRWRLDECLRFATEFSGRKARRRGWKGLAQEMVEAGWFDG</sequence>
<dbReference type="InterPro" id="IPR052562">
    <property type="entry name" value="Ketohexokinase-related"/>
</dbReference>
<organism evidence="2 3">
    <name type="scientific">Hypholoma sublateritium (strain FD-334 SS-4)</name>
    <dbReference type="NCBI Taxonomy" id="945553"/>
    <lineage>
        <taxon>Eukaryota</taxon>
        <taxon>Fungi</taxon>
        <taxon>Dikarya</taxon>
        <taxon>Basidiomycota</taxon>
        <taxon>Agaricomycotina</taxon>
        <taxon>Agaricomycetes</taxon>
        <taxon>Agaricomycetidae</taxon>
        <taxon>Agaricales</taxon>
        <taxon>Agaricineae</taxon>
        <taxon>Strophariaceae</taxon>
        <taxon>Hypholoma</taxon>
    </lineage>
</organism>
<evidence type="ECO:0000313" key="3">
    <source>
        <dbReference type="Proteomes" id="UP000054270"/>
    </source>
</evidence>
<dbReference type="OrthoDB" id="204058at2759"/>
<evidence type="ECO:0000256" key="1">
    <source>
        <dbReference type="SAM" id="MobiDB-lite"/>
    </source>
</evidence>
<name>A0A0D2M850_HYPSF</name>